<comment type="caution">
    <text evidence="2">The sequence shown here is derived from an EMBL/GenBank/DDBJ whole genome shotgun (WGS) entry which is preliminary data.</text>
</comment>
<sequence>MHIRSITFFFLLIFSLSGNAHSPSKDKSYIVTKTNDTIYGKIKVNILIGGLKLITADTSYVINPNIYLAYYNAKKKAVYRSKVLPGFIPEKLAKKLSLAEKADWLKCIEDGEIKLYEYKHSNLGNNADNVLDVACTISSVIATSGAIPNIEFTNWYVEKEGTQLTPIIYSSFTVAGSKPRKERKELLRSLLADNGKVSQNYSQTKPFTFKTVQTLIQEYNISKT</sequence>
<dbReference type="Proteomes" id="UP001151079">
    <property type="component" value="Unassembled WGS sequence"/>
</dbReference>
<gene>
    <name evidence="2" type="ORF">OIU83_09325</name>
</gene>
<evidence type="ECO:0000313" key="3">
    <source>
        <dbReference type="Proteomes" id="UP001151079"/>
    </source>
</evidence>
<evidence type="ECO:0000313" key="2">
    <source>
        <dbReference type="EMBL" id="MCV9927852.1"/>
    </source>
</evidence>
<keyword evidence="1" id="KW-0732">Signal</keyword>
<feature type="chain" id="PRO_5040785900" description="GLPGLI family protein" evidence="1">
    <location>
        <begin position="21"/>
        <end position="224"/>
    </location>
</feature>
<proteinExistence type="predicted"/>
<feature type="signal peptide" evidence="1">
    <location>
        <begin position="1"/>
        <end position="20"/>
    </location>
</feature>
<organism evidence="2 3">
    <name type="scientific">Flavobacterium shii</name>
    <dbReference type="NCBI Taxonomy" id="2987687"/>
    <lineage>
        <taxon>Bacteria</taxon>
        <taxon>Pseudomonadati</taxon>
        <taxon>Bacteroidota</taxon>
        <taxon>Flavobacteriia</taxon>
        <taxon>Flavobacteriales</taxon>
        <taxon>Flavobacteriaceae</taxon>
        <taxon>Flavobacterium</taxon>
    </lineage>
</organism>
<accession>A0A9X3C5R7</accession>
<evidence type="ECO:0000256" key="1">
    <source>
        <dbReference type="SAM" id="SignalP"/>
    </source>
</evidence>
<dbReference type="AlphaFoldDB" id="A0A9X3C5R7"/>
<dbReference type="EMBL" id="JAOZEW010000008">
    <property type="protein sequence ID" value="MCV9927852.1"/>
    <property type="molecule type" value="Genomic_DNA"/>
</dbReference>
<protein>
    <recommendedName>
        <fullName evidence="4">GLPGLI family protein</fullName>
    </recommendedName>
</protein>
<evidence type="ECO:0008006" key="4">
    <source>
        <dbReference type="Google" id="ProtNLM"/>
    </source>
</evidence>
<reference evidence="2" key="1">
    <citation type="submission" date="2022-10" db="EMBL/GenBank/DDBJ databases">
        <title>Two novel species of Flavobacterium.</title>
        <authorList>
            <person name="Liu Q."/>
            <person name="Xin Y.-H."/>
        </authorList>
    </citation>
    <scope>NUCLEOTIDE SEQUENCE</scope>
    <source>
        <strain evidence="2">LS1R49</strain>
    </source>
</reference>
<keyword evidence="3" id="KW-1185">Reference proteome</keyword>
<dbReference type="RefSeq" id="WP_264205983.1">
    <property type="nucleotide sequence ID" value="NZ_JAOZEW010000008.1"/>
</dbReference>
<name>A0A9X3C5R7_9FLAO</name>